<dbReference type="Proteomes" id="UP000199577">
    <property type="component" value="Unassembled WGS sequence"/>
</dbReference>
<dbReference type="CDD" id="cd00229">
    <property type="entry name" value="SGNH_hydrolase"/>
    <property type="match status" value="1"/>
</dbReference>
<keyword evidence="2" id="KW-0378">Hydrolase</keyword>
<dbReference type="AlphaFoldDB" id="A0A1I1GXW7"/>
<sequence>MISFIVLAFTQVEAITSNDDFLIRDGLPNIRLSLQNKDTVRVAYFGGSITAQKGWRIYSQEWLKAKYPQSEIVEIDAAIGGCGSDFGVFRLKEHALRFDPDLVFVEFAVNDGGTEPATIIKAMEGIVRQIWETDATTDICFVYTIAMDFLKEYHVGSLPQSVETMEKVAAHYGIPSMNFGPEVIRQIDDGVLQFKGRITGNDHVSVFSPDGVHPYPETGHRIYESVFKKSFSKIIDASSDGEMIHGVGTPLDERYYGNTRMVKWDECEGTEKWDNIDASSNTHFNGFAKYFRTIGNAVPGDSVVFRFVGDAFGFYDLKTPDSGVLLLEIDGVPTDTIPRFDKYTTYRRISYKLITGLEHKRHTVVLRVLDKKLDKRAILSELGNSMRNPQEYEGKNWYLAKLMINGTLLENEK</sequence>
<dbReference type="RefSeq" id="WP_090972990.1">
    <property type="nucleotide sequence ID" value="NZ_FOLL01000005.1"/>
</dbReference>
<protein>
    <submittedName>
        <fullName evidence="2">GDSL-like Lipase/Acylhydrolase family protein</fullName>
    </submittedName>
</protein>
<dbReference type="GO" id="GO:0016788">
    <property type="term" value="F:hydrolase activity, acting on ester bonds"/>
    <property type="evidence" value="ECO:0007669"/>
    <property type="project" value="UniProtKB-ARBA"/>
</dbReference>
<keyword evidence="3" id="KW-1185">Reference proteome</keyword>
<dbReference type="PANTHER" id="PTHR34407">
    <property type="entry name" value="EXPRESSED PROTEIN"/>
    <property type="match status" value="1"/>
</dbReference>
<dbReference type="Pfam" id="PF13472">
    <property type="entry name" value="Lipase_GDSL_2"/>
    <property type="match status" value="1"/>
</dbReference>
<gene>
    <name evidence="2" type="ORF">SAMN05421747_105153</name>
</gene>
<accession>A0A1I1GXW7</accession>
<evidence type="ECO:0000313" key="2">
    <source>
        <dbReference type="EMBL" id="SFC16647.1"/>
    </source>
</evidence>
<dbReference type="InterPro" id="IPR036514">
    <property type="entry name" value="SGNH_hydro_sf"/>
</dbReference>
<dbReference type="EMBL" id="FOLL01000005">
    <property type="protein sequence ID" value="SFC16647.1"/>
    <property type="molecule type" value="Genomic_DNA"/>
</dbReference>
<dbReference type="Gene3D" id="2.60.120.260">
    <property type="entry name" value="Galactose-binding domain-like"/>
    <property type="match status" value="1"/>
</dbReference>
<reference evidence="2 3" key="1">
    <citation type="submission" date="2016-10" db="EMBL/GenBank/DDBJ databases">
        <authorList>
            <person name="de Groot N.N."/>
        </authorList>
    </citation>
    <scope>NUCLEOTIDE SEQUENCE [LARGE SCALE GENOMIC DNA]</scope>
    <source>
        <strain evidence="2 3">DSM 22900</strain>
    </source>
</reference>
<dbReference type="SUPFAM" id="SSF52266">
    <property type="entry name" value="SGNH hydrolase"/>
    <property type="match status" value="1"/>
</dbReference>
<evidence type="ECO:0000313" key="3">
    <source>
        <dbReference type="Proteomes" id="UP000199577"/>
    </source>
</evidence>
<dbReference type="STRING" id="623281.SAMN05421747_105153"/>
<proteinExistence type="predicted"/>
<dbReference type="OrthoDB" id="9796689at2"/>
<evidence type="ECO:0000259" key="1">
    <source>
        <dbReference type="Pfam" id="PF13472"/>
    </source>
</evidence>
<dbReference type="PANTHER" id="PTHR34407:SF1">
    <property type="entry name" value="SGNH HYDROLASE-TYPE ESTERASE DOMAIN-CONTAINING PROTEIN"/>
    <property type="match status" value="1"/>
</dbReference>
<organism evidence="2 3">
    <name type="scientific">Parapedobacter composti</name>
    <dbReference type="NCBI Taxonomy" id="623281"/>
    <lineage>
        <taxon>Bacteria</taxon>
        <taxon>Pseudomonadati</taxon>
        <taxon>Bacteroidota</taxon>
        <taxon>Sphingobacteriia</taxon>
        <taxon>Sphingobacteriales</taxon>
        <taxon>Sphingobacteriaceae</taxon>
        <taxon>Parapedobacter</taxon>
    </lineage>
</organism>
<dbReference type="Gene3D" id="3.40.50.1110">
    <property type="entry name" value="SGNH hydrolase"/>
    <property type="match status" value="1"/>
</dbReference>
<name>A0A1I1GXW7_9SPHI</name>
<feature type="domain" description="SGNH hydrolase-type esterase" evidence="1">
    <location>
        <begin position="45"/>
        <end position="216"/>
    </location>
</feature>
<dbReference type="InterPro" id="IPR013830">
    <property type="entry name" value="SGNH_hydro"/>
</dbReference>